<keyword evidence="2" id="KW-1185">Reference proteome</keyword>
<gene>
    <name evidence="1" type="ORF">RRG08_005456</name>
</gene>
<comment type="caution">
    <text evidence="1">The sequence shown here is derived from an EMBL/GenBank/DDBJ whole genome shotgun (WGS) entry which is preliminary data.</text>
</comment>
<accession>A0AAE1CQV7</accession>
<evidence type="ECO:0000313" key="1">
    <source>
        <dbReference type="EMBL" id="KAK3729083.1"/>
    </source>
</evidence>
<dbReference type="Proteomes" id="UP001283361">
    <property type="component" value="Unassembled WGS sequence"/>
</dbReference>
<dbReference type="EMBL" id="JAWDGP010007160">
    <property type="protein sequence ID" value="KAK3729083.1"/>
    <property type="molecule type" value="Genomic_DNA"/>
</dbReference>
<evidence type="ECO:0000313" key="2">
    <source>
        <dbReference type="Proteomes" id="UP001283361"/>
    </source>
</evidence>
<sequence length="66" mass="7421">MLSRFIALKRRVCGERDTSLSTLHCPVLFSDCMVVFCVSRNVQLRARAGHLQRSSGHSSVFLGLRN</sequence>
<name>A0AAE1CQV7_9GAST</name>
<dbReference type="AlphaFoldDB" id="A0AAE1CQV7"/>
<organism evidence="1 2">
    <name type="scientific">Elysia crispata</name>
    <name type="common">lettuce slug</name>
    <dbReference type="NCBI Taxonomy" id="231223"/>
    <lineage>
        <taxon>Eukaryota</taxon>
        <taxon>Metazoa</taxon>
        <taxon>Spiralia</taxon>
        <taxon>Lophotrochozoa</taxon>
        <taxon>Mollusca</taxon>
        <taxon>Gastropoda</taxon>
        <taxon>Heterobranchia</taxon>
        <taxon>Euthyneura</taxon>
        <taxon>Panpulmonata</taxon>
        <taxon>Sacoglossa</taxon>
        <taxon>Placobranchoidea</taxon>
        <taxon>Plakobranchidae</taxon>
        <taxon>Elysia</taxon>
    </lineage>
</organism>
<proteinExistence type="predicted"/>
<reference evidence="1" key="1">
    <citation type="journal article" date="2023" name="G3 (Bethesda)">
        <title>A reference genome for the long-term kleptoplast-retaining sea slug Elysia crispata morphotype clarki.</title>
        <authorList>
            <person name="Eastman K.E."/>
            <person name="Pendleton A.L."/>
            <person name="Shaikh M.A."/>
            <person name="Suttiyut T."/>
            <person name="Ogas R."/>
            <person name="Tomko P."/>
            <person name="Gavelis G."/>
            <person name="Widhalm J.R."/>
            <person name="Wisecaver J.H."/>
        </authorList>
    </citation>
    <scope>NUCLEOTIDE SEQUENCE</scope>
    <source>
        <strain evidence="1">ECLA1</strain>
    </source>
</reference>
<protein>
    <submittedName>
        <fullName evidence="1">Uncharacterized protein</fullName>
    </submittedName>
</protein>